<evidence type="ECO:0000313" key="7">
    <source>
        <dbReference type="Proteomes" id="UP000243217"/>
    </source>
</evidence>
<dbReference type="InterPro" id="IPR000801">
    <property type="entry name" value="Esterase-like"/>
</dbReference>
<evidence type="ECO:0000256" key="2">
    <source>
        <dbReference type="ARBA" id="ARBA00012479"/>
    </source>
</evidence>
<comment type="similarity">
    <text evidence="1">Belongs to the esterase D family.</text>
</comment>
<dbReference type="Pfam" id="PF00756">
    <property type="entry name" value="Esterase"/>
    <property type="match status" value="1"/>
</dbReference>
<dbReference type="EC" id="3.1.2.12" evidence="2"/>
<evidence type="ECO:0000313" key="6">
    <source>
        <dbReference type="EMBL" id="OQR83108.1"/>
    </source>
</evidence>
<evidence type="ECO:0000256" key="3">
    <source>
        <dbReference type="ARBA" id="ARBA00016774"/>
    </source>
</evidence>
<keyword evidence="7" id="KW-1185">Reference proteome</keyword>
<dbReference type="AlphaFoldDB" id="A0A1V9YBP2"/>
<reference evidence="6 7" key="1">
    <citation type="journal article" date="2014" name="Genome Biol. Evol.">
        <title>The secreted proteins of Achlya hypogyna and Thraustotheca clavata identify the ancestral oomycete secretome and reveal gene acquisitions by horizontal gene transfer.</title>
        <authorList>
            <person name="Misner I."/>
            <person name="Blouin N."/>
            <person name="Leonard G."/>
            <person name="Richards T.A."/>
            <person name="Lane C.E."/>
        </authorList>
    </citation>
    <scope>NUCLEOTIDE SEQUENCE [LARGE SCALE GENOMIC DNA]</scope>
    <source>
        <strain evidence="6 7">ATCC 34112</strain>
    </source>
</reference>
<feature type="non-terminal residue" evidence="6">
    <location>
        <position position="1"/>
    </location>
</feature>
<dbReference type="EMBL" id="JNBS01004520">
    <property type="protein sequence ID" value="OQR83108.1"/>
    <property type="molecule type" value="Genomic_DNA"/>
</dbReference>
<dbReference type="GO" id="GO:0005829">
    <property type="term" value="C:cytosol"/>
    <property type="evidence" value="ECO:0007669"/>
    <property type="project" value="TreeGrafter"/>
</dbReference>
<dbReference type="GO" id="GO:0018738">
    <property type="term" value="F:S-formylglutathione hydrolase activity"/>
    <property type="evidence" value="ECO:0007669"/>
    <property type="project" value="UniProtKB-EC"/>
</dbReference>
<dbReference type="Proteomes" id="UP000243217">
    <property type="component" value="Unassembled WGS sequence"/>
</dbReference>
<accession>A0A1V9YBP2</accession>
<protein>
    <recommendedName>
        <fullName evidence="3">S-formylglutathione hydrolase</fullName>
        <ecNumber evidence="2">3.1.2.12</ecNumber>
    </recommendedName>
</protein>
<sequence>VSAFAPICHPTQCPWGIKAFTGYLGTDQSTWKNYDATLLVLEKGANTNLDILIDQGTDDSFLNDKQLLPEAFEAACQKVGQPLTLRMQEGYDHGYYFISTFMESHINHHADVLHKP</sequence>
<dbReference type="PANTHER" id="PTHR10061">
    <property type="entry name" value="S-FORMYLGLUTATHIONE HYDROLASE"/>
    <property type="match status" value="1"/>
</dbReference>
<organism evidence="6 7">
    <name type="scientific">Thraustotheca clavata</name>
    <dbReference type="NCBI Taxonomy" id="74557"/>
    <lineage>
        <taxon>Eukaryota</taxon>
        <taxon>Sar</taxon>
        <taxon>Stramenopiles</taxon>
        <taxon>Oomycota</taxon>
        <taxon>Saprolegniomycetes</taxon>
        <taxon>Saprolegniales</taxon>
        <taxon>Achlyaceae</taxon>
        <taxon>Thraustotheca</taxon>
    </lineage>
</organism>
<comment type="caution">
    <text evidence="6">The sequence shown here is derived from an EMBL/GenBank/DDBJ whole genome shotgun (WGS) entry which is preliminary data.</text>
</comment>
<dbReference type="InterPro" id="IPR029058">
    <property type="entry name" value="AB_hydrolase_fold"/>
</dbReference>
<dbReference type="OrthoDB" id="420518at2759"/>
<dbReference type="SUPFAM" id="SSF53474">
    <property type="entry name" value="alpha/beta-Hydrolases"/>
    <property type="match status" value="1"/>
</dbReference>
<dbReference type="PANTHER" id="PTHR10061:SF0">
    <property type="entry name" value="S-FORMYLGLUTATHIONE HYDROLASE"/>
    <property type="match status" value="1"/>
</dbReference>
<dbReference type="STRING" id="74557.A0A1V9YBP2"/>
<dbReference type="GO" id="GO:0046294">
    <property type="term" value="P:formaldehyde catabolic process"/>
    <property type="evidence" value="ECO:0007669"/>
    <property type="project" value="InterPro"/>
</dbReference>
<dbReference type="Gene3D" id="3.40.50.1820">
    <property type="entry name" value="alpha/beta hydrolase"/>
    <property type="match status" value="1"/>
</dbReference>
<proteinExistence type="inferred from homology"/>
<keyword evidence="5 6" id="KW-0378">Hydrolase</keyword>
<dbReference type="InterPro" id="IPR014186">
    <property type="entry name" value="S-formylglutathione_hydrol"/>
</dbReference>
<evidence type="ECO:0000256" key="5">
    <source>
        <dbReference type="ARBA" id="ARBA00022801"/>
    </source>
</evidence>
<keyword evidence="4" id="KW-0719">Serine esterase</keyword>
<evidence type="ECO:0000256" key="1">
    <source>
        <dbReference type="ARBA" id="ARBA00005622"/>
    </source>
</evidence>
<evidence type="ECO:0000256" key="4">
    <source>
        <dbReference type="ARBA" id="ARBA00022487"/>
    </source>
</evidence>
<dbReference type="GO" id="GO:0052689">
    <property type="term" value="F:carboxylic ester hydrolase activity"/>
    <property type="evidence" value="ECO:0007669"/>
    <property type="project" value="UniProtKB-KW"/>
</dbReference>
<gene>
    <name evidence="6" type="ORF">THRCLA_23178</name>
</gene>
<name>A0A1V9YBP2_9STRA</name>